<dbReference type="Pfam" id="PF12202">
    <property type="entry name" value="OSR1_C"/>
    <property type="match status" value="1"/>
</dbReference>
<protein>
    <recommendedName>
        <fullName evidence="1">non-specific serine/threonine protein kinase</fullName>
        <ecNumber evidence="1">2.7.11.1</ecNumber>
    </recommendedName>
</protein>
<evidence type="ECO:0000256" key="6">
    <source>
        <dbReference type="ARBA" id="ARBA00022840"/>
    </source>
</evidence>
<evidence type="ECO:0000313" key="10">
    <source>
        <dbReference type="EMBL" id="RDX69616.1"/>
    </source>
</evidence>
<dbReference type="PROSITE" id="PS00108">
    <property type="entry name" value="PROTEIN_KINASE_ST"/>
    <property type="match status" value="1"/>
</dbReference>
<dbReference type="InterPro" id="IPR024678">
    <property type="entry name" value="Kinase_OSR1/WNK_CCT"/>
</dbReference>
<dbReference type="PROSITE" id="PS50011">
    <property type="entry name" value="PROTEIN_KINASE_DOM"/>
    <property type="match status" value="1"/>
</dbReference>
<dbReference type="FunFam" id="1.10.510.10:FF:000046">
    <property type="entry name" value="probable serine/threonine-protein kinase WNK9"/>
    <property type="match status" value="1"/>
</dbReference>
<proteinExistence type="predicted"/>
<dbReference type="CDD" id="cd13983">
    <property type="entry name" value="STKc_WNK"/>
    <property type="match status" value="1"/>
</dbReference>
<dbReference type="Gene3D" id="1.10.510.10">
    <property type="entry name" value="Transferase(Phosphotransferase) domain 1"/>
    <property type="match status" value="1"/>
</dbReference>
<dbReference type="FunFam" id="3.30.200.20:FF:000075">
    <property type="entry name" value="Probable serine/threonine-protein kinase WNK1"/>
    <property type="match status" value="1"/>
</dbReference>
<evidence type="ECO:0000256" key="7">
    <source>
        <dbReference type="ARBA" id="ARBA00047899"/>
    </source>
</evidence>
<evidence type="ECO:0000256" key="3">
    <source>
        <dbReference type="ARBA" id="ARBA00022679"/>
    </source>
</evidence>
<keyword evidence="2" id="KW-0723">Serine/threonine-protein kinase</keyword>
<evidence type="ECO:0000313" key="11">
    <source>
        <dbReference type="Proteomes" id="UP000257109"/>
    </source>
</evidence>
<keyword evidence="3" id="KW-0808">Transferase</keyword>
<evidence type="ECO:0000256" key="5">
    <source>
        <dbReference type="ARBA" id="ARBA00022777"/>
    </source>
</evidence>
<dbReference type="Gene3D" id="3.30.200.20">
    <property type="entry name" value="Phosphorylase Kinase, domain 1"/>
    <property type="match status" value="1"/>
</dbReference>
<comment type="catalytic activity">
    <reaction evidence="7">
        <text>L-threonyl-[protein] + ATP = O-phospho-L-threonyl-[protein] + ADP + H(+)</text>
        <dbReference type="Rhea" id="RHEA:46608"/>
        <dbReference type="Rhea" id="RHEA-COMP:11060"/>
        <dbReference type="Rhea" id="RHEA-COMP:11605"/>
        <dbReference type="ChEBI" id="CHEBI:15378"/>
        <dbReference type="ChEBI" id="CHEBI:30013"/>
        <dbReference type="ChEBI" id="CHEBI:30616"/>
        <dbReference type="ChEBI" id="CHEBI:61977"/>
        <dbReference type="ChEBI" id="CHEBI:456216"/>
        <dbReference type="EC" id="2.7.11.1"/>
    </reaction>
</comment>
<sequence>TREPHDFEDDIVEKDRTGRYTRYNEILGRGAFKTVYRGFDEVDGIEVAWNQVKIDGLLHSVDDLAKLYFEVNLLKSLKHENIVKFYDSWIDDKQNTVNMITELFTSGNLRLYRKKHKYVEMKAIKGWARQILQGLVYLHSHKPPIIHRDLKCDNIFVNGNQGEVKIGDLGLAIVMQQPTAQSVIGTPEFMAPELYEEAYTELVDVYSFGMCMLEMVTLEYPYSECKNPAQIFKKVTSGIKPASLNKVSDPQIKEFIEKCLVQASERLSAEELLKDPFLQVENPKDPIFYSSQPSSRTLRSMYSFKSSSQSMDMDADYKHISSGICSEGNQGSLYCPIFEVQRTNKNNEFRLKGTKNDDNSVSLNLRIADTCGRVRNIHFLFYLDTDTALSVATEMVEHLELADNDVAFMAELINYLIIKFLPWWKPSLDQRTYGESFFGANAYGQDGFFGLDTLPEEDSVATEKNDESKNASPTFEGDYNSSSLVKLEDQCSQRSRPISELEAEEVHFEDSNLQRADYCVGEEVMMNEFPKSPTSSCSGVSSSEKEMDHELKWELAVIESHYQHWIDEFTKMKLEALEATRRRWIVKKKLAEHRAC</sequence>
<dbReference type="InterPro" id="IPR008271">
    <property type="entry name" value="Ser/Thr_kinase_AS"/>
</dbReference>
<reference evidence="10" key="1">
    <citation type="submission" date="2018-05" db="EMBL/GenBank/DDBJ databases">
        <title>Draft genome of Mucuna pruriens seed.</title>
        <authorList>
            <person name="Nnadi N.E."/>
            <person name="Vos R."/>
            <person name="Hasami M.H."/>
            <person name="Devisetty U.K."/>
            <person name="Aguiy J.C."/>
        </authorList>
    </citation>
    <scope>NUCLEOTIDE SEQUENCE [LARGE SCALE GENOMIC DNA]</scope>
    <source>
        <strain evidence="10">JCA_2017</strain>
    </source>
</reference>
<keyword evidence="6" id="KW-0067">ATP-binding</keyword>
<dbReference type="InterPro" id="IPR000719">
    <property type="entry name" value="Prot_kinase_dom"/>
</dbReference>
<dbReference type="GO" id="GO:0004674">
    <property type="term" value="F:protein serine/threonine kinase activity"/>
    <property type="evidence" value="ECO:0007669"/>
    <property type="project" value="UniProtKB-KW"/>
</dbReference>
<comment type="caution">
    <text evidence="10">The sequence shown here is derived from an EMBL/GenBank/DDBJ whole genome shotgun (WGS) entry which is preliminary data.</text>
</comment>
<dbReference type="InterPro" id="IPR011009">
    <property type="entry name" value="Kinase-like_dom_sf"/>
</dbReference>
<organism evidence="10 11">
    <name type="scientific">Mucuna pruriens</name>
    <name type="common">Velvet bean</name>
    <name type="synonym">Dolichos pruriens</name>
    <dbReference type="NCBI Taxonomy" id="157652"/>
    <lineage>
        <taxon>Eukaryota</taxon>
        <taxon>Viridiplantae</taxon>
        <taxon>Streptophyta</taxon>
        <taxon>Embryophyta</taxon>
        <taxon>Tracheophyta</taxon>
        <taxon>Spermatophyta</taxon>
        <taxon>Magnoliopsida</taxon>
        <taxon>eudicotyledons</taxon>
        <taxon>Gunneridae</taxon>
        <taxon>Pentapetalae</taxon>
        <taxon>rosids</taxon>
        <taxon>fabids</taxon>
        <taxon>Fabales</taxon>
        <taxon>Fabaceae</taxon>
        <taxon>Papilionoideae</taxon>
        <taxon>50 kb inversion clade</taxon>
        <taxon>NPAAA clade</taxon>
        <taxon>indigoferoid/millettioid clade</taxon>
        <taxon>Phaseoleae</taxon>
        <taxon>Mucuna</taxon>
    </lineage>
</organism>
<dbReference type="PANTHER" id="PTHR13902">
    <property type="entry name" value="SERINE/THREONINE-PROTEIN KINASE WNK WITH NO LYSINE -RELATED"/>
    <property type="match status" value="1"/>
</dbReference>
<dbReference type="AlphaFoldDB" id="A0A371EUE9"/>
<evidence type="ECO:0000256" key="2">
    <source>
        <dbReference type="ARBA" id="ARBA00022527"/>
    </source>
</evidence>
<evidence type="ECO:0000256" key="4">
    <source>
        <dbReference type="ARBA" id="ARBA00022741"/>
    </source>
</evidence>
<keyword evidence="5 10" id="KW-0418">Kinase</keyword>
<evidence type="ECO:0000256" key="1">
    <source>
        <dbReference type="ARBA" id="ARBA00012513"/>
    </source>
</evidence>
<feature type="non-terminal residue" evidence="10">
    <location>
        <position position="1"/>
    </location>
</feature>
<name>A0A371EUE9_MUCPR</name>
<evidence type="ECO:0000259" key="9">
    <source>
        <dbReference type="PROSITE" id="PS50011"/>
    </source>
</evidence>
<keyword evidence="4" id="KW-0547">Nucleotide-binding</keyword>
<dbReference type="Pfam" id="PF00069">
    <property type="entry name" value="Pkinase"/>
    <property type="match status" value="1"/>
</dbReference>
<dbReference type="Proteomes" id="UP000257109">
    <property type="component" value="Unassembled WGS sequence"/>
</dbReference>
<dbReference type="OrthoDB" id="4062651at2759"/>
<gene>
    <name evidence="10" type="primary">WNK4</name>
    <name evidence="10" type="ORF">CR513_51244</name>
</gene>
<dbReference type="SUPFAM" id="SSF56112">
    <property type="entry name" value="Protein kinase-like (PK-like)"/>
    <property type="match status" value="1"/>
</dbReference>
<dbReference type="EMBL" id="QJKJ01012031">
    <property type="protein sequence ID" value="RDX69616.1"/>
    <property type="molecule type" value="Genomic_DNA"/>
</dbReference>
<feature type="domain" description="Protein kinase" evidence="9">
    <location>
        <begin position="21"/>
        <end position="278"/>
    </location>
</feature>
<evidence type="ECO:0000256" key="8">
    <source>
        <dbReference type="ARBA" id="ARBA00048679"/>
    </source>
</evidence>
<dbReference type="SMART" id="SM00220">
    <property type="entry name" value="S_TKc"/>
    <property type="match status" value="1"/>
</dbReference>
<accession>A0A371EUE9</accession>
<dbReference type="STRING" id="157652.A0A371EUE9"/>
<dbReference type="EC" id="2.7.11.1" evidence="1"/>
<dbReference type="Gene3D" id="3.10.20.90">
    <property type="entry name" value="Phosphatidylinositol 3-kinase Catalytic Subunit, Chain A, domain 1"/>
    <property type="match status" value="1"/>
</dbReference>
<keyword evidence="11" id="KW-1185">Reference proteome</keyword>
<comment type="catalytic activity">
    <reaction evidence="8">
        <text>L-seryl-[protein] + ATP = O-phospho-L-seryl-[protein] + ADP + H(+)</text>
        <dbReference type="Rhea" id="RHEA:17989"/>
        <dbReference type="Rhea" id="RHEA-COMP:9863"/>
        <dbReference type="Rhea" id="RHEA-COMP:11604"/>
        <dbReference type="ChEBI" id="CHEBI:15378"/>
        <dbReference type="ChEBI" id="CHEBI:29999"/>
        <dbReference type="ChEBI" id="CHEBI:30616"/>
        <dbReference type="ChEBI" id="CHEBI:83421"/>
        <dbReference type="ChEBI" id="CHEBI:456216"/>
        <dbReference type="EC" id="2.7.11.1"/>
    </reaction>
</comment>
<dbReference type="InterPro" id="IPR050588">
    <property type="entry name" value="WNK_Ser-Thr_kinase"/>
</dbReference>
<dbReference type="GO" id="GO:0005524">
    <property type="term" value="F:ATP binding"/>
    <property type="evidence" value="ECO:0007669"/>
    <property type="project" value="UniProtKB-KW"/>
</dbReference>